<evidence type="ECO:0000313" key="3">
    <source>
        <dbReference type="EMBL" id="KAF2073835.1"/>
    </source>
</evidence>
<dbReference type="SUPFAM" id="SSF52499">
    <property type="entry name" value="Isochorismatase-like hydrolases"/>
    <property type="match status" value="1"/>
</dbReference>
<keyword evidence="4" id="KW-1185">Reference proteome</keyword>
<dbReference type="AlphaFoldDB" id="A0A8J4PV76"/>
<protein>
    <recommendedName>
        <fullName evidence="2">Isochorismatase-like domain-containing protein</fullName>
    </recommendedName>
</protein>
<dbReference type="CDD" id="cd01012">
    <property type="entry name" value="YcaC_related"/>
    <property type="match status" value="1"/>
</dbReference>
<reference evidence="3" key="1">
    <citation type="submission" date="2020-01" db="EMBL/GenBank/DDBJ databases">
        <title>Development of genomics and gene disruption for Polysphondylium violaceum indicates a role for the polyketide synthase stlB in stalk morphogenesis.</title>
        <authorList>
            <person name="Narita B."/>
            <person name="Kawabe Y."/>
            <person name="Kin K."/>
            <person name="Saito T."/>
            <person name="Gibbs R."/>
            <person name="Kuspa A."/>
            <person name="Muzny D."/>
            <person name="Queller D."/>
            <person name="Richards S."/>
            <person name="Strassman J."/>
            <person name="Sucgang R."/>
            <person name="Worley K."/>
            <person name="Schaap P."/>
        </authorList>
    </citation>
    <scope>NUCLEOTIDE SEQUENCE</scope>
    <source>
        <strain evidence="3">QSvi11</strain>
    </source>
</reference>
<name>A0A8J4PV76_9MYCE</name>
<dbReference type="OrthoDB" id="16908at2759"/>
<evidence type="ECO:0000313" key="4">
    <source>
        <dbReference type="Proteomes" id="UP000695562"/>
    </source>
</evidence>
<dbReference type="InterPro" id="IPR050993">
    <property type="entry name" value="Isochorismatase_domain"/>
</dbReference>
<dbReference type="PANTHER" id="PTHR14119">
    <property type="entry name" value="HYDROLASE"/>
    <property type="match status" value="1"/>
</dbReference>
<dbReference type="Proteomes" id="UP000695562">
    <property type="component" value="Unassembled WGS sequence"/>
</dbReference>
<comment type="caution">
    <text evidence="3">The sequence shown here is derived from an EMBL/GenBank/DDBJ whole genome shotgun (WGS) entry which is preliminary data.</text>
</comment>
<organism evidence="3 4">
    <name type="scientific">Polysphondylium violaceum</name>
    <dbReference type="NCBI Taxonomy" id="133409"/>
    <lineage>
        <taxon>Eukaryota</taxon>
        <taxon>Amoebozoa</taxon>
        <taxon>Evosea</taxon>
        <taxon>Eumycetozoa</taxon>
        <taxon>Dictyostelia</taxon>
        <taxon>Dictyosteliales</taxon>
        <taxon>Dictyosteliaceae</taxon>
        <taxon>Polysphondylium</taxon>
    </lineage>
</organism>
<dbReference type="InterPro" id="IPR036380">
    <property type="entry name" value="Isochorismatase-like_sf"/>
</dbReference>
<dbReference type="PANTHER" id="PTHR14119:SF3">
    <property type="entry name" value="ISOCHORISMATASE DOMAIN-CONTAINING PROTEIN 2"/>
    <property type="match status" value="1"/>
</dbReference>
<proteinExistence type="inferred from homology"/>
<dbReference type="EMBL" id="AJWJ01000180">
    <property type="protein sequence ID" value="KAF2073835.1"/>
    <property type="molecule type" value="Genomic_DNA"/>
</dbReference>
<gene>
    <name evidence="3" type="ORF">CYY_004862</name>
</gene>
<evidence type="ECO:0000256" key="1">
    <source>
        <dbReference type="ARBA" id="ARBA00006336"/>
    </source>
</evidence>
<dbReference type="Pfam" id="PF00857">
    <property type="entry name" value="Isochorismatase"/>
    <property type="match status" value="1"/>
</dbReference>
<accession>A0A8J4PV76</accession>
<sequence>MLRSIGRLTPETTAFFVCDIQSKFAPHIHQFKNVILATNHMMNVCNELKIPIIVTEQYPKGLGHTVSELDVSKHSVFEKTKFSMFVPEVEKKLKELNTKSIVISGIESHVCVQQTSLDLLEKGYEVHLLEDAISSQFPNDRKVAIERVRQSGGFITTTSSVMLELVKDASHPNFKNVSKTLKQFQDERAQLPSSL</sequence>
<evidence type="ECO:0000259" key="2">
    <source>
        <dbReference type="Pfam" id="PF00857"/>
    </source>
</evidence>
<comment type="similarity">
    <text evidence="1">Belongs to the isochorismatase family.</text>
</comment>
<dbReference type="InterPro" id="IPR000868">
    <property type="entry name" value="Isochorismatase-like_dom"/>
</dbReference>
<feature type="domain" description="Isochorismatase-like" evidence="2">
    <location>
        <begin position="13"/>
        <end position="159"/>
    </location>
</feature>
<dbReference type="Gene3D" id="3.40.50.850">
    <property type="entry name" value="Isochorismatase-like"/>
    <property type="match status" value="1"/>
</dbReference>
<dbReference type="FunFam" id="3.40.50.850:FF:000001">
    <property type="entry name" value="Isochorismatase domain-containing protein 1"/>
    <property type="match status" value="1"/>
</dbReference>